<organism evidence="3 4">
    <name type="scientific">Metarhizium robertsii</name>
    <dbReference type="NCBI Taxonomy" id="568076"/>
    <lineage>
        <taxon>Eukaryota</taxon>
        <taxon>Fungi</taxon>
        <taxon>Dikarya</taxon>
        <taxon>Ascomycota</taxon>
        <taxon>Pezizomycotina</taxon>
        <taxon>Sordariomycetes</taxon>
        <taxon>Hypocreomycetidae</taxon>
        <taxon>Hypocreales</taxon>
        <taxon>Clavicipitaceae</taxon>
        <taxon>Metarhizium</taxon>
    </lineage>
</organism>
<feature type="domain" description="C2H2-type" evidence="2">
    <location>
        <begin position="419"/>
        <end position="442"/>
    </location>
</feature>
<feature type="compositionally biased region" description="Low complexity" evidence="1">
    <location>
        <begin position="128"/>
        <end position="143"/>
    </location>
</feature>
<evidence type="ECO:0000313" key="3">
    <source>
        <dbReference type="EMBL" id="EXU97055.1"/>
    </source>
</evidence>
<evidence type="ECO:0000259" key="2">
    <source>
        <dbReference type="SMART" id="SM00355"/>
    </source>
</evidence>
<sequence>MEADAANMGESIADVAKQCRASLKTCLNILPLNEDYWAEARLTEFQNWTSTAGVFDAKRVSLDSELAFEPDTKNTIVDLLMTLRNCIQECQKSDEKEVNYDGADITGSEDQQDLPPTDDADMTSPTASLFSSWSDDSDVSPSKSCDEDDSDPPSSESGDEDDSTSAFDKDMSPLGSAKSEVYELLRQLRELTVAMKKSKPNPRLQKADTTFQPTEHEELRDYLAGIVLAQGFEKGRQRCDVGRKSLTPLQDRLIMANLRRRHRFLFAQRDAGNFESDPQNTGRKSTRPFPTANMRYPRPPSLRIGETCFRCPYCCQMLPAIDRKHLMEDISPYTCVVEGCEQEDALFVTRAKWMKHILGHSPQYWRCQACSLPNKPPREFPSKEHYLSHLRGAHWKTISEYMYHDLAKDAARSGPTGISQCPLCNVNEPLDSSALFDHIARHIRSFSLLSLPWSHARLWA</sequence>
<dbReference type="HOGENOM" id="CLU_032926_0_0_1"/>
<name>A0A0A1UQ65_9HYPO</name>
<feature type="domain" description="C2H2-type" evidence="2">
    <location>
        <begin position="333"/>
        <end position="360"/>
    </location>
</feature>
<feature type="domain" description="C2H2-type" evidence="2">
    <location>
        <begin position="365"/>
        <end position="394"/>
    </location>
</feature>
<feature type="compositionally biased region" description="Acidic residues" evidence="1">
    <location>
        <begin position="110"/>
        <end position="121"/>
    </location>
</feature>
<evidence type="ECO:0000256" key="1">
    <source>
        <dbReference type="SAM" id="MobiDB-lite"/>
    </source>
</evidence>
<proteinExistence type="predicted"/>
<gene>
    <name evidence="3" type="ORF">X797_009820</name>
</gene>
<dbReference type="Proteomes" id="UP000030151">
    <property type="component" value="Unassembled WGS sequence"/>
</dbReference>
<dbReference type="AlphaFoldDB" id="A0A0A1UQ65"/>
<accession>A0A0A1UQ65</accession>
<feature type="region of interest" description="Disordered" evidence="1">
    <location>
        <begin position="275"/>
        <end position="296"/>
    </location>
</feature>
<dbReference type="EMBL" id="JELW01000041">
    <property type="protein sequence ID" value="EXU97055.1"/>
    <property type="molecule type" value="Genomic_DNA"/>
</dbReference>
<evidence type="ECO:0000313" key="4">
    <source>
        <dbReference type="Proteomes" id="UP000030151"/>
    </source>
</evidence>
<reference evidence="3 4" key="1">
    <citation type="submission" date="2014-02" db="EMBL/GenBank/DDBJ databases">
        <title>The genome sequence of the entomopathogenic fungus Metarhizium robertsii ARSEF 2575.</title>
        <authorList>
            <person name="Giuliano Garisto Donzelli B."/>
            <person name="Roe B.A."/>
            <person name="Macmil S.L."/>
            <person name="Krasnoff S.B."/>
            <person name="Gibson D.M."/>
        </authorList>
    </citation>
    <scope>NUCLEOTIDE SEQUENCE [LARGE SCALE GENOMIC DNA]</scope>
    <source>
        <strain evidence="3 4">ARSEF 2575</strain>
    </source>
</reference>
<dbReference type="SMART" id="SM00355">
    <property type="entry name" value="ZnF_C2H2"/>
    <property type="match status" value="3"/>
</dbReference>
<comment type="caution">
    <text evidence="3">The sequence shown here is derived from an EMBL/GenBank/DDBJ whole genome shotgun (WGS) entry which is preliminary data.</text>
</comment>
<dbReference type="eggNOG" id="ENOG502RMPT">
    <property type="taxonomic scope" value="Eukaryota"/>
</dbReference>
<dbReference type="InterPro" id="IPR013087">
    <property type="entry name" value="Znf_C2H2_type"/>
</dbReference>
<protein>
    <recommendedName>
        <fullName evidence="2">C2H2-type domain-containing protein</fullName>
    </recommendedName>
</protein>
<feature type="region of interest" description="Disordered" evidence="1">
    <location>
        <begin position="98"/>
        <end position="173"/>
    </location>
</feature>
<dbReference type="OrthoDB" id="20872at2759"/>
<dbReference type="PANTHER" id="PTHR35391:SF7">
    <property type="entry name" value="C2H2-TYPE DOMAIN-CONTAINING PROTEIN"/>
    <property type="match status" value="1"/>
</dbReference>
<dbReference type="PANTHER" id="PTHR35391">
    <property type="entry name" value="C2H2-TYPE DOMAIN-CONTAINING PROTEIN-RELATED"/>
    <property type="match status" value="1"/>
</dbReference>
<feature type="compositionally biased region" description="Acidic residues" evidence="1">
    <location>
        <begin position="146"/>
        <end position="163"/>
    </location>
</feature>